<proteinExistence type="predicted"/>
<reference evidence="1" key="1">
    <citation type="journal article" date="2020" name="Nature">
        <title>Giant virus diversity and host interactions through global metagenomics.</title>
        <authorList>
            <person name="Schulz F."/>
            <person name="Roux S."/>
            <person name="Paez-Espino D."/>
            <person name="Jungbluth S."/>
            <person name="Walsh D.A."/>
            <person name="Denef V.J."/>
            <person name="McMahon K.D."/>
            <person name="Konstantinidis K.T."/>
            <person name="Eloe-Fadrosh E.A."/>
            <person name="Kyrpides N.C."/>
            <person name="Woyke T."/>
        </authorList>
    </citation>
    <scope>NUCLEOTIDE SEQUENCE</scope>
    <source>
        <strain evidence="1">GVMAG-S-1062768-28</strain>
    </source>
</reference>
<evidence type="ECO:0000313" key="1">
    <source>
        <dbReference type="EMBL" id="QHU08085.1"/>
    </source>
</evidence>
<protein>
    <submittedName>
        <fullName evidence="1">Uncharacterized protein</fullName>
    </submittedName>
</protein>
<accession>A0A6C0JQP6</accession>
<name>A0A6C0JQP6_9ZZZZ</name>
<dbReference type="EMBL" id="MN740694">
    <property type="protein sequence ID" value="QHU08085.1"/>
    <property type="molecule type" value="Genomic_DNA"/>
</dbReference>
<dbReference type="AlphaFoldDB" id="A0A6C0JQP6"/>
<organism evidence="1">
    <name type="scientific">viral metagenome</name>
    <dbReference type="NCBI Taxonomy" id="1070528"/>
    <lineage>
        <taxon>unclassified sequences</taxon>
        <taxon>metagenomes</taxon>
        <taxon>organismal metagenomes</taxon>
    </lineage>
</organism>
<sequence>MGNVSSKKPKQKDVEDVVRIYLEQNEIDGQVVCKWRYDNVLIVTIDLPAGIYNEKEIENELIILIDKYFYYFPFSIYIIANESFF</sequence>